<evidence type="ECO:0000313" key="5">
    <source>
        <dbReference type="EMBL" id="KAG3229040.1"/>
    </source>
</evidence>
<proteinExistence type="predicted"/>
<dbReference type="OrthoDB" id="73352at2759"/>
<dbReference type="EMBL" id="MJFZ01000054">
    <property type="protein sequence ID" value="RAW40037.1"/>
    <property type="molecule type" value="Genomic_DNA"/>
</dbReference>
<dbReference type="Proteomes" id="UP000735874">
    <property type="component" value="Unassembled WGS sequence"/>
</dbReference>
<reference evidence="6 7" key="1">
    <citation type="submission" date="2018-01" db="EMBL/GenBank/DDBJ databases">
        <title>Draft genome of the strawberry crown rot pathogen Phytophthora cactorum.</title>
        <authorList>
            <person name="Armitage A.D."/>
            <person name="Lysoe E."/>
            <person name="Nellist C.F."/>
            <person name="Harrison R.J."/>
            <person name="Brurberg M.B."/>
        </authorList>
    </citation>
    <scope>NUCLEOTIDE SEQUENCE [LARGE SCALE GENOMIC DNA]</scope>
    <source>
        <strain evidence="6 7">10300</strain>
    </source>
</reference>
<evidence type="ECO:0008006" key="8">
    <source>
        <dbReference type="Google" id="ProtNLM"/>
    </source>
</evidence>
<evidence type="ECO:0000313" key="7">
    <source>
        <dbReference type="Proteomes" id="UP000251314"/>
    </source>
</evidence>
<evidence type="ECO:0000313" key="1">
    <source>
        <dbReference type="EMBL" id="KAG2868429.1"/>
    </source>
</evidence>
<sequence length="878" mass="96676">MELPKRTGRPMHPLWAHFHRGEKRNRYHYHAYCSYCVARHGADQVPPTRGVSTDMLRHLESCPNCPRKVVETVRELCHGRDRVPHLKKSTNGGNGTGNTATVDEDEDQVLLLDAVAASSATTTIQETQTSADDAAAVTAAAAGTEDAPVTGKRTASEALADETSHLTHVDTSGHADKTKSGPNAIETARFLTMPTKRGRTDSNNATEEDPVARLRINLLQMAVAAGIPLSAFQKKEFQELLQVMSPSKLDSYEVMGTPAFLEETAAKLAHRQLDRVKEGMLNSTIKSGLTLSVTCWRTLDLQQLVAFTLVNSNGDAACVRVEDLGGHVSRYSADDNDTSSPMSLLRPTLLLPLASAIENVLQDLNDTNICVMGIVADSAVVLSAAKRVCRSAQWRSLLVVPCMSALLTSLAGSVLTHEAYRDAVGQLVELAAYFSNSQMQTSLRAMSGEDDARIPLPTRDHWFTFVASLTKVLHYSDAITALCQEGGESSLPLPLRELVLGNNGRLWKTLRELAVLLAPLREAYSLVFQSRPNLDEINSEYDNADECATTVHGGLTLAHVMYQLGRMSQQYAALAESADMTSSSTNSGDMTVVARRLHDVLDTMWQRYDLPTMVLAYVLDFHMDTERLDTSNRALQWKSVASYFQLYFQRWFCQTPEDQRNPTLFSPIPSNKVESILNAYQLRQFPFDADTTDCYTDVSSFYSFVSDSHPEICALCCRVYAVALACADLRRLVRGIGFLPAAAQTTERPKQVELLLHVGFATNLKGTSRTSLANSILPDLLQANRPEELLCSQEEWNMFASDWRELLDHELAVDELEQMQQFQGRGSIGSHQDKRDENPSLSLNQLFFEALPPLPAAVVVAPSPHDPSGAITQASVAL</sequence>
<organism evidence="6 7">
    <name type="scientific">Phytophthora cactorum</name>
    <dbReference type="NCBI Taxonomy" id="29920"/>
    <lineage>
        <taxon>Eukaryota</taxon>
        <taxon>Sar</taxon>
        <taxon>Stramenopiles</taxon>
        <taxon>Oomycota</taxon>
        <taxon>Peronosporomycetes</taxon>
        <taxon>Peronosporales</taxon>
        <taxon>Peronosporaceae</taxon>
        <taxon>Phytophthora</taxon>
    </lineage>
</organism>
<dbReference type="EMBL" id="RCMI01000008">
    <property type="protein sequence ID" value="KAG2943540.1"/>
    <property type="molecule type" value="Genomic_DNA"/>
</dbReference>
<evidence type="ECO:0000313" key="2">
    <source>
        <dbReference type="EMBL" id="KAG2943540.1"/>
    </source>
</evidence>
<dbReference type="Proteomes" id="UP000697107">
    <property type="component" value="Unassembled WGS sequence"/>
</dbReference>
<evidence type="ECO:0000313" key="3">
    <source>
        <dbReference type="EMBL" id="KAG2954747.1"/>
    </source>
</evidence>
<dbReference type="EMBL" id="RCMG01000011">
    <property type="protein sequence ID" value="KAG2868429.1"/>
    <property type="molecule type" value="Genomic_DNA"/>
</dbReference>
<dbReference type="VEuPathDB" id="FungiDB:PC110_g3748"/>
<evidence type="ECO:0000313" key="4">
    <source>
        <dbReference type="EMBL" id="KAG2997405.1"/>
    </source>
</evidence>
<evidence type="ECO:0000313" key="6">
    <source>
        <dbReference type="EMBL" id="RAW40037.1"/>
    </source>
</evidence>
<comment type="caution">
    <text evidence="6">The sequence shown here is derived from an EMBL/GenBank/DDBJ whole genome shotgun (WGS) entry which is preliminary data.</text>
</comment>
<protein>
    <recommendedName>
        <fullName evidence="8">BED-type domain-containing protein</fullName>
    </recommendedName>
</protein>
<dbReference type="Proteomes" id="UP000251314">
    <property type="component" value="Unassembled WGS sequence"/>
</dbReference>
<dbReference type="EMBL" id="RCMV01000006">
    <property type="protein sequence ID" value="KAG3229040.1"/>
    <property type="molecule type" value="Genomic_DNA"/>
</dbReference>
<keyword evidence="7" id="KW-1185">Reference proteome</keyword>
<dbReference type="EMBL" id="RCMK01000010">
    <property type="protein sequence ID" value="KAG2954747.1"/>
    <property type="molecule type" value="Genomic_DNA"/>
</dbReference>
<accession>A0A329ST22</accession>
<dbReference type="SUPFAM" id="SSF53098">
    <property type="entry name" value="Ribonuclease H-like"/>
    <property type="match status" value="1"/>
</dbReference>
<name>A0A329ST22_9STRA</name>
<dbReference type="Proteomes" id="UP000736787">
    <property type="component" value="Unassembled WGS sequence"/>
</dbReference>
<gene>
    <name evidence="6" type="ORF">PC110_g3748</name>
    <name evidence="1" type="ORF">PC113_g1071</name>
    <name evidence="2" type="ORF">PC115_g717</name>
    <name evidence="3" type="ORF">PC117_g988</name>
    <name evidence="4" type="ORF">PC118_g1902</name>
    <name evidence="5" type="ORF">PC129_g467</name>
</gene>
<dbReference type="InterPro" id="IPR012337">
    <property type="entry name" value="RNaseH-like_sf"/>
</dbReference>
<dbReference type="Proteomes" id="UP000760860">
    <property type="component" value="Unassembled WGS sequence"/>
</dbReference>
<dbReference type="Proteomes" id="UP000774804">
    <property type="component" value="Unassembled WGS sequence"/>
</dbReference>
<dbReference type="EMBL" id="RCML01000026">
    <property type="protein sequence ID" value="KAG2997405.1"/>
    <property type="molecule type" value="Genomic_DNA"/>
</dbReference>
<reference evidence="1" key="2">
    <citation type="submission" date="2018-10" db="EMBL/GenBank/DDBJ databases">
        <title>Effector identification in a new, highly contiguous assembly of the strawberry crown rot pathogen Phytophthora cactorum.</title>
        <authorList>
            <person name="Armitage A.D."/>
            <person name="Nellist C.F."/>
            <person name="Bates H."/>
            <person name="Vickerstaff R.J."/>
            <person name="Harrison R.J."/>
        </authorList>
    </citation>
    <scope>NUCLEOTIDE SEQUENCE</scope>
    <source>
        <strain evidence="1">15-7</strain>
        <strain evidence="2">4032</strain>
        <strain evidence="3">4040</strain>
        <strain evidence="4">P415</strain>
        <strain evidence="5">P421</strain>
    </source>
</reference>
<dbReference type="AlphaFoldDB" id="A0A329ST22"/>